<feature type="domain" description="TFIIS-type" evidence="5">
    <location>
        <begin position="125"/>
        <end position="165"/>
    </location>
</feature>
<evidence type="ECO:0000313" key="6">
    <source>
        <dbReference type="EMBL" id="CAK0766521.1"/>
    </source>
</evidence>
<evidence type="ECO:0000313" key="7">
    <source>
        <dbReference type="Proteomes" id="UP001314263"/>
    </source>
</evidence>
<dbReference type="Gene3D" id="2.20.25.10">
    <property type="match status" value="1"/>
</dbReference>
<protein>
    <recommendedName>
        <fullName evidence="5">TFIIS-type domain-containing protein</fullName>
    </recommendedName>
</protein>
<reference evidence="6 7" key="1">
    <citation type="submission" date="2023-10" db="EMBL/GenBank/DDBJ databases">
        <authorList>
            <person name="Maclean D."/>
            <person name="Macfadyen A."/>
        </authorList>
    </citation>
    <scope>NUCLEOTIDE SEQUENCE [LARGE SCALE GENOMIC DNA]</scope>
</reference>
<dbReference type="SMART" id="SM00440">
    <property type="entry name" value="ZnF_C2C2"/>
    <property type="match status" value="1"/>
</dbReference>
<comment type="caution">
    <text evidence="6">The sequence shown here is derived from an EMBL/GenBank/DDBJ whole genome shotgun (WGS) entry which is preliminary data.</text>
</comment>
<dbReference type="EMBL" id="CAUYUE010000004">
    <property type="protein sequence ID" value="CAK0766521.1"/>
    <property type="molecule type" value="Genomic_DNA"/>
</dbReference>
<dbReference type="GO" id="GO:0008270">
    <property type="term" value="F:zinc ion binding"/>
    <property type="evidence" value="ECO:0007669"/>
    <property type="project" value="UniProtKB-KW"/>
</dbReference>
<dbReference type="GO" id="GO:0003676">
    <property type="term" value="F:nucleic acid binding"/>
    <property type="evidence" value="ECO:0007669"/>
    <property type="project" value="InterPro"/>
</dbReference>
<gene>
    <name evidence="6" type="ORF">CVIRNUC_003367</name>
</gene>
<dbReference type="SUPFAM" id="SSF57783">
    <property type="entry name" value="Zinc beta-ribbon"/>
    <property type="match status" value="1"/>
</dbReference>
<dbReference type="Proteomes" id="UP001314263">
    <property type="component" value="Unassembled WGS sequence"/>
</dbReference>
<keyword evidence="3" id="KW-0862">Zinc</keyword>
<dbReference type="InterPro" id="IPR001222">
    <property type="entry name" value="Znf_TFIIS"/>
</dbReference>
<keyword evidence="7" id="KW-1185">Reference proteome</keyword>
<evidence type="ECO:0000256" key="4">
    <source>
        <dbReference type="PROSITE-ProRule" id="PRU00472"/>
    </source>
</evidence>
<dbReference type="AlphaFoldDB" id="A0AAV1I1N3"/>
<keyword evidence="2 4" id="KW-0863">Zinc-finger</keyword>
<organism evidence="6 7">
    <name type="scientific">Coccomyxa viridis</name>
    <dbReference type="NCBI Taxonomy" id="1274662"/>
    <lineage>
        <taxon>Eukaryota</taxon>
        <taxon>Viridiplantae</taxon>
        <taxon>Chlorophyta</taxon>
        <taxon>core chlorophytes</taxon>
        <taxon>Trebouxiophyceae</taxon>
        <taxon>Trebouxiophyceae incertae sedis</taxon>
        <taxon>Coccomyxaceae</taxon>
        <taxon>Coccomyxa</taxon>
    </lineage>
</organism>
<evidence type="ECO:0000259" key="5">
    <source>
        <dbReference type="PROSITE" id="PS51133"/>
    </source>
</evidence>
<keyword evidence="1" id="KW-0479">Metal-binding</keyword>
<proteinExistence type="predicted"/>
<dbReference type="GO" id="GO:0006351">
    <property type="term" value="P:DNA-templated transcription"/>
    <property type="evidence" value="ECO:0007669"/>
    <property type="project" value="InterPro"/>
</dbReference>
<evidence type="ECO:0000256" key="1">
    <source>
        <dbReference type="ARBA" id="ARBA00022723"/>
    </source>
</evidence>
<evidence type="ECO:0000256" key="2">
    <source>
        <dbReference type="ARBA" id="ARBA00022771"/>
    </source>
</evidence>
<dbReference type="Pfam" id="PF01096">
    <property type="entry name" value="Zn_ribbon_TFIIS"/>
    <property type="match status" value="1"/>
</dbReference>
<dbReference type="CDD" id="cd13749">
    <property type="entry name" value="Zn-ribbon_TFIIS"/>
    <property type="match status" value="1"/>
</dbReference>
<name>A0AAV1I1N3_9CHLO</name>
<accession>A0AAV1I1N3</accession>
<dbReference type="PROSITE" id="PS00466">
    <property type="entry name" value="ZF_TFIIS_1"/>
    <property type="match status" value="1"/>
</dbReference>
<evidence type="ECO:0000256" key="3">
    <source>
        <dbReference type="ARBA" id="ARBA00022833"/>
    </source>
</evidence>
<dbReference type="PROSITE" id="PS51133">
    <property type="entry name" value="ZF_TFIIS_2"/>
    <property type="match status" value="1"/>
</dbReference>
<sequence>MDRARTQAMEVFGDLLPEEAVQRLEAAVYDNCRAFGNEEGVPEDSPLFTRMYLSKCRQVKDNIDPDSYIGNADLRAKILEGSLDIRSIPGMSPAELFPERWSGLMEEKRKRDEVQYNYQPSATSERYLCKRCGSRKISYYELQTRSADEGTSSFFTCIDCGAKWTKH</sequence>